<feature type="region of interest" description="Disordered" evidence="1">
    <location>
        <begin position="361"/>
        <end position="385"/>
    </location>
</feature>
<evidence type="ECO:0000313" key="3">
    <source>
        <dbReference type="Proteomes" id="UP000646827"/>
    </source>
</evidence>
<protein>
    <recommendedName>
        <fullName evidence="4">Transposase domain-containing protein</fullName>
    </recommendedName>
</protein>
<accession>A0A8H7RYH3</accession>
<dbReference type="AlphaFoldDB" id="A0A8H7RYH3"/>
<keyword evidence="3" id="KW-1185">Reference proteome</keyword>
<feature type="compositionally biased region" description="Acidic residues" evidence="1">
    <location>
        <begin position="640"/>
        <end position="652"/>
    </location>
</feature>
<gene>
    <name evidence="2" type="ORF">INT45_008394</name>
</gene>
<feature type="region of interest" description="Disordered" evidence="1">
    <location>
        <begin position="639"/>
        <end position="661"/>
    </location>
</feature>
<evidence type="ECO:0000313" key="2">
    <source>
        <dbReference type="EMBL" id="KAG2218970.1"/>
    </source>
</evidence>
<dbReference type="PANTHER" id="PTHR46579:SF1">
    <property type="entry name" value="F5_8 TYPE C DOMAIN-CONTAINING PROTEIN"/>
    <property type="match status" value="1"/>
</dbReference>
<evidence type="ECO:0000256" key="1">
    <source>
        <dbReference type="SAM" id="MobiDB-lite"/>
    </source>
</evidence>
<organism evidence="2 3">
    <name type="scientific">Circinella minor</name>
    <dbReference type="NCBI Taxonomy" id="1195481"/>
    <lineage>
        <taxon>Eukaryota</taxon>
        <taxon>Fungi</taxon>
        <taxon>Fungi incertae sedis</taxon>
        <taxon>Mucoromycota</taxon>
        <taxon>Mucoromycotina</taxon>
        <taxon>Mucoromycetes</taxon>
        <taxon>Mucorales</taxon>
        <taxon>Lichtheimiaceae</taxon>
        <taxon>Circinella</taxon>
    </lineage>
</organism>
<feature type="non-terminal residue" evidence="2">
    <location>
        <position position="1"/>
    </location>
</feature>
<dbReference type="PANTHER" id="PTHR46579">
    <property type="entry name" value="F5/8 TYPE C DOMAIN-CONTAINING PROTEIN-RELATED"/>
    <property type="match status" value="1"/>
</dbReference>
<dbReference type="InterPro" id="IPR004242">
    <property type="entry name" value="Transposase_21"/>
</dbReference>
<feature type="compositionally biased region" description="Polar residues" evidence="1">
    <location>
        <begin position="363"/>
        <end position="384"/>
    </location>
</feature>
<dbReference type="Pfam" id="PF02992">
    <property type="entry name" value="Transposase_21"/>
    <property type="match status" value="1"/>
</dbReference>
<dbReference type="Proteomes" id="UP000646827">
    <property type="component" value="Unassembled WGS sequence"/>
</dbReference>
<reference evidence="2 3" key="1">
    <citation type="submission" date="2020-12" db="EMBL/GenBank/DDBJ databases">
        <title>Metabolic potential, ecology and presence of endohyphal bacteria is reflected in genomic diversity of Mucoromycotina.</title>
        <authorList>
            <person name="Muszewska A."/>
            <person name="Okrasinska A."/>
            <person name="Steczkiewicz K."/>
            <person name="Drgas O."/>
            <person name="Orlowska M."/>
            <person name="Perlinska-Lenart U."/>
            <person name="Aleksandrzak-Piekarczyk T."/>
            <person name="Szatraj K."/>
            <person name="Zielenkiewicz U."/>
            <person name="Pilsyk S."/>
            <person name="Malc E."/>
            <person name="Mieczkowski P."/>
            <person name="Kruszewska J.S."/>
            <person name="Biernat P."/>
            <person name="Pawlowska J."/>
        </authorList>
    </citation>
    <scope>NUCLEOTIDE SEQUENCE [LARGE SCALE GENOMIC DNA]</scope>
    <source>
        <strain evidence="2 3">CBS 142.35</strain>
    </source>
</reference>
<dbReference type="EMBL" id="JAEPRB010000201">
    <property type="protein sequence ID" value="KAG2218970.1"/>
    <property type="molecule type" value="Genomic_DNA"/>
</dbReference>
<comment type="caution">
    <text evidence="2">The sequence shown here is derived from an EMBL/GenBank/DDBJ whole genome shotgun (WGS) entry which is preliminary data.</text>
</comment>
<evidence type="ECO:0008006" key="4">
    <source>
        <dbReference type="Google" id="ProtNLM"/>
    </source>
</evidence>
<dbReference type="OrthoDB" id="2289822at2759"/>
<sequence>MPPTLSEQDENDLSLGDIYDDDEYNILSAIETNNIIPNETATLLQEVTNNIVSNEATAQESTNMLPKNTEAELHPRKAPTVIDLTRQYTYEDEHIQASIDIFALMVKRDWGYSKSRDVLRKAYGVEPVEYDICSKGCKMFNDDDDSKDCHHCSTPRYKSGTRIAHQVMIYLPLKEQLAIFVSNVHIQELLKYRADRESSDIMRDCFDGGFYKDIKDKFQNKMDIALSLYTDDFQVYKRGKHTMTIVHFVILNLPEEVRYEDHNMIQVCIPPGPNKATDLNSFLGPVMRELNDLCEEGMIIRTDSGDVMLKAHLLFVGGDIPAVAKVAGHAGHQHYHGCRFCTIRGIYQNHRMTFPPIIKKKAQQQIEDQPAGNDSSNRTTNQQDNRLKPIIRLSHTYEKSDINVGQKYKSQFSELPTFHRATFFPIDIMHLLGLGIGKQLWSIIQGTYGAEMCPLYLSNAEQELIGTRIASSRSLTPSSFSGDCGDISFQSGFYRAVDWIHFVLYIVPTIILEFFTDEKTRKALIDLSNIYRYGFSREIDHDEISCLRSAVKCWINWLNEQVHDGKMSASVFTINQHYLTHMCKTIERDGPLPYLAAFNMERAIGELKKRIRSKRHPGKNAGNVLIELAAIRKRKREESIDINDDNDNDDNGYDGNGNELADVTPVKRKKMDVIILDDDPNSPEIWSPFAEATIRSLRCGERLRHFWAWHNGSYQGVTIDPNEIIETGSRLYNKDKNTYGGSIRESFVRLHIHVD</sequence>
<proteinExistence type="predicted"/>
<name>A0A8H7RYH3_9FUNG</name>